<dbReference type="GO" id="GO:0016705">
    <property type="term" value="F:oxidoreductase activity, acting on paired donors, with incorporation or reduction of molecular oxygen"/>
    <property type="evidence" value="ECO:0007669"/>
    <property type="project" value="InterPro"/>
</dbReference>
<protein>
    <recommendedName>
        <fullName evidence="14">Cytochrome P450</fullName>
    </recommendedName>
</protein>
<keyword evidence="8 11" id="KW-0472">Membrane</keyword>
<comment type="similarity">
    <text evidence="3 10">Belongs to the cytochrome P450 family.</text>
</comment>
<keyword evidence="10" id="KW-0560">Oxidoreductase</keyword>
<dbReference type="PRINTS" id="PR00385">
    <property type="entry name" value="P450"/>
</dbReference>
<dbReference type="CDD" id="cd20628">
    <property type="entry name" value="CYP4"/>
    <property type="match status" value="1"/>
</dbReference>
<dbReference type="GO" id="GO:0004497">
    <property type="term" value="F:monooxygenase activity"/>
    <property type="evidence" value="ECO:0007669"/>
    <property type="project" value="UniProtKB-KW"/>
</dbReference>
<dbReference type="EMBL" id="CAXIEN010000169">
    <property type="protein sequence ID" value="CAL1283599.1"/>
    <property type="molecule type" value="Genomic_DNA"/>
</dbReference>
<dbReference type="InterPro" id="IPR001128">
    <property type="entry name" value="Cyt_P450"/>
</dbReference>
<evidence type="ECO:0000256" key="10">
    <source>
        <dbReference type="RuleBase" id="RU000461"/>
    </source>
</evidence>
<dbReference type="InterPro" id="IPR002401">
    <property type="entry name" value="Cyt_P450_E_grp-I"/>
</dbReference>
<evidence type="ECO:0000256" key="8">
    <source>
        <dbReference type="ARBA" id="ARBA00023136"/>
    </source>
</evidence>
<proteinExistence type="inferred from homology"/>
<evidence type="ECO:0000256" key="3">
    <source>
        <dbReference type="ARBA" id="ARBA00010617"/>
    </source>
</evidence>
<dbReference type="SUPFAM" id="SSF48264">
    <property type="entry name" value="Cytochrome P450"/>
    <property type="match status" value="1"/>
</dbReference>
<gene>
    <name evidence="12" type="ORF">LARSCL_LOCUS12703</name>
</gene>
<evidence type="ECO:0000256" key="4">
    <source>
        <dbReference type="ARBA" id="ARBA00022617"/>
    </source>
</evidence>
<keyword evidence="11" id="KW-0812">Transmembrane</keyword>
<evidence type="ECO:0000256" key="2">
    <source>
        <dbReference type="ARBA" id="ARBA00004586"/>
    </source>
</evidence>
<keyword evidence="11" id="KW-1133">Transmembrane helix</keyword>
<feature type="transmembrane region" description="Helical" evidence="11">
    <location>
        <begin position="6"/>
        <end position="23"/>
    </location>
</feature>
<dbReference type="InterPro" id="IPR017972">
    <property type="entry name" value="Cyt_P450_CS"/>
</dbReference>
<accession>A0AAV2AHU0</accession>
<evidence type="ECO:0008006" key="14">
    <source>
        <dbReference type="Google" id="ProtNLM"/>
    </source>
</evidence>
<dbReference type="InterPro" id="IPR036396">
    <property type="entry name" value="Cyt_P450_sf"/>
</dbReference>
<keyword evidence="5" id="KW-0256">Endoplasmic reticulum</keyword>
<dbReference type="Gene3D" id="1.10.630.10">
    <property type="entry name" value="Cytochrome P450"/>
    <property type="match status" value="1"/>
</dbReference>
<dbReference type="GO" id="GO:0005506">
    <property type="term" value="F:iron ion binding"/>
    <property type="evidence" value="ECO:0007669"/>
    <property type="project" value="InterPro"/>
</dbReference>
<evidence type="ECO:0000256" key="1">
    <source>
        <dbReference type="ARBA" id="ARBA00001971"/>
    </source>
</evidence>
<organism evidence="12 13">
    <name type="scientific">Larinioides sclopetarius</name>
    <dbReference type="NCBI Taxonomy" id="280406"/>
    <lineage>
        <taxon>Eukaryota</taxon>
        <taxon>Metazoa</taxon>
        <taxon>Ecdysozoa</taxon>
        <taxon>Arthropoda</taxon>
        <taxon>Chelicerata</taxon>
        <taxon>Arachnida</taxon>
        <taxon>Araneae</taxon>
        <taxon>Araneomorphae</taxon>
        <taxon>Entelegynae</taxon>
        <taxon>Araneoidea</taxon>
        <taxon>Araneidae</taxon>
        <taxon>Larinioides</taxon>
    </lineage>
</organism>
<evidence type="ECO:0000256" key="6">
    <source>
        <dbReference type="ARBA" id="ARBA00023004"/>
    </source>
</evidence>
<evidence type="ECO:0000256" key="11">
    <source>
        <dbReference type="SAM" id="Phobius"/>
    </source>
</evidence>
<dbReference type="GO" id="GO:0020037">
    <property type="term" value="F:heme binding"/>
    <property type="evidence" value="ECO:0007669"/>
    <property type="project" value="InterPro"/>
</dbReference>
<keyword evidence="6 9" id="KW-0408">Iron</keyword>
<feature type="binding site" description="axial binding residue" evidence="9">
    <location>
        <position position="444"/>
    </location>
    <ligand>
        <name>heme</name>
        <dbReference type="ChEBI" id="CHEBI:30413"/>
    </ligand>
    <ligandPart>
        <name>Fe</name>
        <dbReference type="ChEBI" id="CHEBI:18248"/>
    </ligandPart>
</feature>
<evidence type="ECO:0000256" key="9">
    <source>
        <dbReference type="PIRSR" id="PIRSR602401-1"/>
    </source>
</evidence>
<dbReference type="PANTHER" id="PTHR24291">
    <property type="entry name" value="CYTOCHROME P450 FAMILY 4"/>
    <property type="match status" value="1"/>
</dbReference>
<dbReference type="PROSITE" id="PS00086">
    <property type="entry name" value="CYTOCHROME_P450"/>
    <property type="match status" value="1"/>
</dbReference>
<evidence type="ECO:0000256" key="7">
    <source>
        <dbReference type="ARBA" id="ARBA00023033"/>
    </source>
</evidence>
<comment type="cofactor">
    <cofactor evidence="1 9">
        <name>heme</name>
        <dbReference type="ChEBI" id="CHEBI:30413"/>
    </cofactor>
</comment>
<evidence type="ECO:0000313" key="13">
    <source>
        <dbReference type="Proteomes" id="UP001497382"/>
    </source>
</evidence>
<sequence length="507" mass="59182">MLPMYVILILVGILSIFMKFSFWRKKCCQQLPGKSPSFFNVLGDVAEFLFSKDIHLDAMNCFKKRIELFKKDKLICVWITYIPFVIVVKAEAVKDLLKCNKMSDKSWVYKWMEPALGKGIITCSGEKAKFLRRLLMPSFHTDAVRKHLKVFIEESETLVNVLKEETNKEFTNIENFITLCTIDIVLETMLGTKMDVLKNGNLLYKTALERAEDIFISRLYKPWLWPSFIFWNTTHGKEFKQYMNVLDEITKRVIQEKKEKHLREKSETRNGKYKALLDLLLAKHFETHELNEDDIREEVNTFILAGHQTVATSASWALFLIGLHPEVQAKIHEEIDEVFRDDMKRPLTEIDLKNLHYLDCVLKETDRLYPAIPLFARQATEDSNVCGYVIPKGTSCVVPLYFLNRNEDVFPEPNKFDPDRFLPENSSNIPEYGYIPFSAGARSCIGYKYAEMELKTIMCSILRNFTVKSLDDRDKIQPIMNIVLRPSQPIRLRIRSRSIQKHSQIFN</sequence>
<dbReference type="GO" id="GO:0005789">
    <property type="term" value="C:endoplasmic reticulum membrane"/>
    <property type="evidence" value="ECO:0007669"/>
    <property type="project" value="UniProtKB-SubCell"/>
</dbReference>
<name>A0AAV2AHU0_9ARAC</name>
<feature type="transmembrane region" description="Helical" evidence="11">
    <location>
        <begin position="74"/>
        <end position="93"/>
    </location>
</feature>
<dbReference type="AlphaFoldDB" id="A0AAV2AHU0"/>
<evidence type="ECO:0000256" key="5">
    <source>
        <dbReference type="ARBA" id="ARBA00022824"/>
    </source>
</evidence>
<dbReference type="InterPro" id="IPR050196">
    <property type="entry name" value="Cytochrome_P450_Monoox"/>
</dbReference>
<keyword evidence="13" id="KW-1185">Reference proteome</keyword>
<dbReference type="Proteomes" id="UP001497382">
    <property type="component" value="Unassembled WGS sequence"/>
</dbReference>
<dbReference type="PANTHER" id="PTHR24291:SF189">
    <property type="entry name" value="CYTOCHROME P450 4C3-RELATED"/>
    <property type="match status" value="1"/>
</dbReference>
<reference evidence="12 13" key="1">
    <citation type="submission" date="2024-04" db="EMBL/GenBank/DDBJ databases">
        <authorList>
            <person name="Rising A."/>
            <person name="Reimegard J."/>
            <person name="Sonavane S."/>
            <person name="Akerstrom W."/>
            <person name="Nylinder S."/>
            <person name="Hedman E."/>
            <person name="Kallberg Y."/>
        </authorList>
    </citation>
    <scope>NUCLEOTIDE SEQUENCE [LARGE SCALE GENOMIC DNA]</scope>
</reference>
<keyword evidence="7 10" id="KW-0503">Monooxygenase</keyword>
<dbReference type="PRINTS" id="PR00463">
    <property type="entry name" value="EP450I"/>
</dbReference>
<evidence type="ECO:0000313" key="12">
    <source>
        <dbReference type="EMBL" id="CAL1283599.1"/>
    </source>
</evidence>
<comment type="subcellular location">
    <subcellularLocation>
        <location evidence="2">Endoplasmic reticulum membrane</location>
    </subcellularLocation>
</comment>
<keyword evidence="9 10" id="KW-0479">Metal-binding</keyword>
<keyword evidence="4 9" id="KW-0349">Heme</keyword>
<comment type="caution">
    <text evidence="12">The sequence shown here is derived from an EMBL/GenBank/DDBJ whole genome shotgun (WGS) entry which is preliminary data.</text>
</comment>
<dbReference type="Pfam" id="PF00067">
    <property type="entry name" value="p450"/>
    <property type="match status" value="1"/>
</dbReference>